<feature type="region of interest" description="Disordered" evidence="1">
    <location>
        <begin position="140"/>
        <end position="190"/>
    </location>
</feature>
<protein>
    <submittedName>
        <fullName evidence="2">Uncharacterized protein</fullName>
    </submittedName>
</protein>
<dbReference type="InterPro" id="IPR004252">
    <property type="entry name" value="Probable_transposase_24"/>
</dbReference>
<accession>A0A067KHM9</accession>
<reference evidence="2 3" key="1">
    <citation type="journal article" date="2014" name="PLoS ONE">
        <title>Global Analysis of Gene Expression Profiles in Physic Nut (Jatropha curcas L.) Seedlings Exposed to Salt Stress.</title>
        <authorList>
            <person name="Zhang L."/>
            <person name="Zhang C."/>
            <person name="Wu P."/>
            <person name="Chen Y."/>
            <person name="Li M."/>
            <person name="Jiang H."/>
            <person name="Wu G."/>
        </authorList>
    </citation>
    <scope>NUCLEOTIDE SEQUENCE [LARGE SCALE GENOMIC DNA]</scope>
    <source>
        <strain evidence="3">cv. GZQX0401</strain>
        <tissue evidence="2">Young leaves</tissue>
    </source>
</reference>
<dbReference type="EMBL" id="KK914595">
    <property type="protein sequence ID" value="KDP31745.1"/>
    <property type="molecule type" value="Genomic_DNA"/>
</dbReference>
<name>A0A067KHM9_JATCU</name>
<evidence type="ECO:0000256" key="1">
    <source>
        <dbReference type="SAM" id="MobiDB-lite"/>
    </source>
</evidence>
<dbReference type="OrthoDB" id="1302510at2759"/>
<evidence type="ECO:0000313" key="3">
    <source>
        <dbReference type="Proteomes" id="UP000027138"/>
    </source>
</evidence>
<dbReference type="Pfam" id="PF03004">
    <property type="entry name" value="Transposase_24"/>
    <property type="match status" value="1"/>
</dbReference>
<keyword evidence="3" id="KW-1185">Reference proteome</keyword>
<gene>
    <name evidence="2" type="ORF">JCGZ_14977</name>
</gene>
<organism evidence="2 3">
    <name type="scientific">Jatropha curcas</name>
    <name type="common">Barbados nut</name>
    <dbReference type="NCBI Taxonomy" id="180498"/>
    <lineage>
        <taxon>Eukaryota</taxon>
        <taxon>Viridiplantae</taxon>
        <taxon>Streptophyta</taxon>
        <taxon>Embryophyta</taxon>
        <taxon>Tracheophyta</taxon>
        <taxon>Spermatophyta</taxon>
        <taxon>Magnoliopsida</taxon>
        <taxon>eudicotyledons</taxon>
        <taxon>Gunneridae</taxon>
        <taxon>Pentapetalae</taxon>
        <taxon>rosids</taxon>
        <taxon>fabids</taxon>
        <taxon>Malpighiales</taxon>
        <taxon>Euphorbiaceae</taxon>
        <taxon>Crotonoideae</taxon>
        <taxon>Jatropheae</taxon>
        <taxon>Jatropha</taxon>
    </lineage>
</organism>
<dbReference type="Proteomes" id="UP000027138">
    <property type="component" value="Unassembled WGS sequence"/>
</dbReference>
<evidence type="ECO:0000313" key="2">
    <source>
        <dbReference type="EMBL" id="KDP31745.1"/>
    </source>
</evidence>
<dbReference type="AlphaFoldDB" id="A0A067KHM9"/>
<proteinExistence type="predicted"/>
<sequence>MRKSGKKQQCIPQGVWEAWQEAWRHPDFVRKCEIYSQNRLSETSGPGAGLLGHTGGSISTAEVTERLMGCEPTPIEVFKYTHTKDHDLETIVDRHTASINPEDAEQVTVDGLSLYWKVVGGEKKKVYNWLTEHVMQMSSPLASRDPRASSHSPAPSVIVPTHDSAATHPDTSRDPSDPPSIDPPADTVFPDTDTLATQRHRFDCGPFYTYSIIYMIVYDFFYVTEPYTIIRQIMAVCV</sequence>